<gene>
    <name evidence="2" type="ORF">ACFPJ6_05635</name>
</gene>
<dbReference type="CDD" id="cd12954">
    <property type="entry name" value="MMP_TTHA0227_like_1"/>
    <property type="match status" value="1"/>
</dbReference>
<sequence>MSSSADPAGSSHHREGRARRLRRTRRDRRGRGPRGPVLPPGLPAARTRAQRFDALVVAAVRRLEARWATELADVDVAVEEVPPSDPAAWEGGAVPLARVFPADGGHRARLVVYRRPVEQRADDDLPELVRRVVVEQVAELLARAPEDVDPDYDPD</sequence>
<evidence type="ECO:0000313" key="3">
    <source>
        <dbReference type="Proteomes" id="UP001596122"/>
    </source>
</evidence>
<dbReference type="InterPro" id="IPR010428">
    <property type="entry name" value="Zincin_1"/>
</dbReference>
<keyword evidence="3" id="KW-1185">Reference proteome</keyword>
<dbReference type="Proteomes" id="UP001596122">
    <property type="component" value="Unassembled WGS sequence"/>
</dbReference>
<comment type="caution">
    <text evidence="2">The sequence shown here is derived from an EMBL/GenBank/DDBJ whole genome shotgun (WGS) entry which is preliminary data.</text>
</comment>
<dbReference type="Pfam" id="PF06262">
    <property type="entry name" value="Zincin_1"/>
    <property type="match status" value="1"/>
</dbReference>
<evidence type="ECO:0000256" key="1">
    <source>
        <dbReference type="SAM" id="MobiDB-lite"/>
    </source>
</evidence>
<accession>A0ABW0GKX2</accession>
<dbReference type="Gene3D" id="3.30.2010.20">
    <property type="match status" value="1"/>
</dbReference>
<dbReference type="InterPro" id="IPR038555">
    <property type="entry name" value="Zincin_1_sf"/>
</dbReference>
<protein>
    <submittedName>
        <fullName evidence="2">Metallopeptidase family protein</fullName>
    </submittedName>
</protein>
<reference evidence="3" key="1">
    <citation type="journal article" date="2019" name="Int. J. Syst. Evol. Microbiol.">
        <title>The Global Catalogue of Microorganisms (GCM) 10K type strain sequencing project: providing services to taxonomists for standard genome sequencing and annotation.</title>
        <authorList>
            <consortium name="The Broad Institute Genomics Platform"/>
            <consortium name="The Broad Institute Genome Sequencing Center for Infectious Disease"/>
            <person name="Wu L."/>
            <person name="Ma J."/>
        </authorList>
    </citation>
    <scope>NUCLEOTIDE SEQUENCE [LARGE SCALE GENOMIC DNA]</scope>
    <source>
        <strain evidence="3">CCUG 43114</strain>
    </source>
</reference>
<dbReference type="RefSeq" id="WP_340267228.1">
    <property type="nucleotide sequence ID" value="NZ_JBBEOG010000001.1"/>
</dbReference>
<feature type="compositionally biased region" description="Basic residues" evidence="1">
    <location>
        <begin position="14"/>
        <end position="32"/>
    </location>
</feature>
<proteinExistence type="predicted"/>
<name>A0ABW0GKX2_9MICO</name>
<dbReference type="SUPFAM" id="SSF55486">
    <property type="entry name" value="Metalloproteases ('zincins'), catalytic domain"/>
    <property type="match status" value="1"/>
</dbReference>
<feature type="region of interest" description="Disordered" evidence="1">
    <location>
        <begin position="1"/>
        <end position="45"/>
    </location>
</feature>
<organism evidence="2 3">
    <name type="scientific">Aquipuribacter nitratireducens</name>
    <dbReference type="NCBI Taxonomy" id="650104"/>
    <lineage>
        <taxon>Bacteria</taxon>
        <taxon>Bacillati</taxon>
        <taxon>Actinomycetota</taxon>
        <taxon>Actinomycetes</taxon>
        <taxon>Micrococcales</taxon>
        <taxon>Intrasporangiaceae</taxon>
        <taxon>Aquipuribacter</taxon>
    </lineage>
</organism>
<dbReference type="EMBL" id="JBHSLD010000006">
    <property type="protein sequence ID" value="MFC5380264.1"/>
    <property type="molecule type" value="Genomic_DNA"/>
</dbReference>
<evidence type="ECO:0000313" key="2">
    <source>
        <dbReference type="EMBL" id="MFC5380264.1"/>
    </source>
</evidence>